<keyword evidence="2" id="KW-1185">Reference proteome</keyword>
<gene>
    <name evidence="1" type="ORF">K0U00_21400</name>
</gene>
<evidence type="ECO:0000313" key="1">
    <source>
        <dbReference type="EMBL" id="MBW7456598.1"/>
    </source>
</evidence>
<name>A0ABS7C6T1_9BACL</name>
<reference evidence="1 2" key="1">
    <citation type="submission" date="2021-07" db="EMBL/GenBank/DDBJ databases">
        <title>Paenibacillus radiodurans sp. nov., isolated from the southeastern edge of Tengger Desert.</title>
        <authorList>
            <person name="Zhang G."/>
        </authorList>
    </citation>
    <scope>NUCLEOTIDE SEQUENCE [LARGE SCALE GENOMIC DNA]</scope>
    <source>
        <strain evidence="1 2">CCM 7311</strain>
    </source>
</reference>
<protein>
    <submittedName>
        <fullName evidence="1">Uncharacterized protein</fullName>
    </submittedName>
</protein>
<comment type="caution">
    <text evidence="1">The sequence shown here is derived from an EMBL/GenBank/DDBJ whole genome shotgun (WGS) entry which is preliminary data.</text>
</comment>
<sequence>MNGVPLGDSVVITISPNTQLEAATIWKRFQLDAAAAKLTIVYFFVMADS</sequence>
<dbReference type="RefSeq" id="WP_210038761.1">
    <property type="nucleotide sequence ID" value="NZ_JBHLVU010000011.1"/>
</dbReference>
<dbReference type="Proteomes" id="UP001519887">
    <property type="component" value="Unassembled WGS sequence"/>
</dbReference>
<dbReference type="EMBL" id="JAHZIK010000618">
    <property type="protein sequence ID" value="MBW7456598.1"/>
    <property type="molecule type" value="Genomic_DNA"/>
</dbReference>
<accession>A0ABS7C6T1</accession>
<evidence type="ECO:0000313" key="2">
    <source>
        <dbReference type="Proteomes" id="UP001519887"/>
    </source>
</evidence>
<organism evidence="1 2">
    <name type="scientific">Paenibacillus sepulcri</name>
    <dbReference type="NCBI Taxonomy" id="359917"/>
    <lineage>
        <taxon>Bacteria</taxon>
        <taxon>Bacillati</taxon>
        <taxon>Bacillota</taxon>
        <taxon>Bacilli</taxon>
        <taxon>Bacillales</taxon>
        <taxon>Paenibacillaceae</taxon>
        <taxon>Paenibacillus</taxon>
    </lineage>
</organism>
<proteinExistence type="predicted"/>